<feature type="non-terminal residue" evidence="1">
    <location>
        <position position="1"/>
    </location>
</feature>
<sequence>LKKQGIEVTQVQADCIRSLFYKKYPNIHRFHDNLLTTDVIRSIGGRSWTDIPKGDVKRLNLPVQADLHLF</sequence>
<organism evidence="1">
    <name type="scientific">human gut metagenome</name>
    <dbReference type="NCBI Taxonomy" id="408170"/>
    <lineage>
        <taxon>unclassified sequences</taxon>
        <taxon>metagenomes</taxon>
        <taxon>organismal metagenomes</taxon>
    </lineage>
</organism>
<name>W1XFQ3_9ZZZZ</name>
<comment type="caution">
    <text evidence="1">The sequence shown here is derived from an EMBL/GenBank/DDBJ whole genome shotgun (WGS) entry which is preliminary data.</text>
</comment>
<evidence type="ECO:0000313" key="1">
    <source>
        <dbReference type="EMBL" id="ETJ29163.1"/>
    </source>
</evidence>
<reference evidence="1" key="1">
    <citation type="submission" date="2013-12" db="EMBL/GenBank/DDBJ databases">
        <title>A Varibaculum cambriense genome reconstructed from a premature infant gut community with otherwise low bacterial novelty that shifts toward anaerobic metabolism during the third week of life.</title>
        <authorList>
            <person name="Brown C.T."/>
            <person name="Sharon I."/>
            <person name="Thomas B.C."/>
            <person name="Castelle C.J."/>
            <person name="Morowitz M.J."/>
            <person name="Banfield J.F."/>
        </authorList>
    </citation>
    <scope>NUCLEOTIDE SEQUENCE</scope>
</reference>
<proteinExistence type="predicted"/>
<dbReference type="EMBL" id="AZMM01016296">
    <property type="protein sequence ID" value="ETJ29163.1"/>
    <property type="molecule type" value="Genomic_DNA"/>
</dbReference>
<feature type="non-terminal residue" evidence="1">
    <location>
        <position position="70"/>
    </location>
</feature>
<dbReference type="AlphaFoldDB" id="W1XFQ3"/>
<protein>
    <submittedName>
        <fullName evidence="1">DNA polymerase I</fullName>
    </submittedName>
</protein>
<accession>W1XFQ3</accession>
<gene>
    <name evidence="1" type="ORF">Q604_UNBC16296G0001</name>
</gene>